<comment type="caution">
    <text evidence="8">The sequence shown here is derived from an EMBL/GenBank/DDBJ whole genome shotgun (WGS) entry which is preliminary data.</text>
</comment>
<dbReference type="AlphaFoldDB" id="A0A972F9K2"/>
<accession>A0A972F9K2</accession>
<protein>
    <submittedName>
        <fullName evidence="8">EAL domain-containing protein</fullName>
    </submittedName>
</protein>
<dbReference type="InterPro" id="IPR001633">
    <property type="entry name" value="EAL_dom"/>
</dbReference>
<dbReference type="InterPro" id="IPR000160">
    <property type="entry name" value="GGDEF_dom"/>
</dbReference>
<evidence type="ECO:0000259" key="5">
    <source>
        <dbReference type="PROSITE" id="PS50113"/>
    </source>
</evidence>
<dbReference type="InterPro" id="IPR000014">
    <property type="entry name" value="PAS"/>
</dbReference>
<evidence type="ECO:0000259" key="7">
    <source>
        <dbReference type="PROSITE" id="PS50887"/>
    </source>
</evidence>
<dbReference type="SUPFAM" id="SSF55785">
    <property type="entry name" value="PYP-like sensor domain (PAS domain)"/>
    <property type="match status" value="1"/>
</dbReference>
<dbReference type="Gene3D" id="3.20.20.450">
    <property type="entry name" value="EAL domain"/>
    <property type="match status" value="1"/>
</dbReference>
<evidence type="ECO:0000256" key="3">
    <source>
        <dbReference type="SAM" id="Phobius"/>
    </source>
</evidence>
<dbReference type="PROSITE" id="PS50113">
    <property type="entry name" value="PAC"/>
    <property type="match status" value="1"/>
</dbReference>
<dbReference type="FunFam" id="3.20.20.450:FF:000001">
    <property type="entry name" value="Cyclic di-GMP phosphodiesterase yahA"/>
    <property type="match status" value="1"/>
</dbReference>
<organism evidence="8 9">
    <name type="scientific">Azoarcus taiwanensis</name>
    <dbReference type="NCBI Taxonomy" id="666964"/>
    <lineage>
        <taxon>Bacteria</taxon>
        <taxon>Pseudomonadati</taxon>
        <taxon>Pseudomonadota</taxon>
        <taxon>Betaproteobacteria</taxon>
        <taxon>Rhodocyclales</taxon>
        <taxon>Zoogloeaceae</taxon>
        <taxon>Azoarcus</taxon>
    </lineage>
</organism>
<dbReference type="InterPro" id="IPR035965">
    <property type="entry name" value="PAS-like_dom_sf"/>
</dbReference>
<name>A0A972F9K2_9RHOO</name>
<dbReference type="EMBL" id="WTVM01000025">
    <property type="protein sequence ID" value="NMG02534.1"/>
    <property type="molecule type" value="Genomic_DNA"/>
</dbReference>
<dbReference type="SMART" id="SM00267">
    <property type="entry name" value="GGDEF"/>
    <property type="match status" value="1"/>
</dbReference>
<dbReference type="InterPro" id="IPR045812">
    <property type="entry name" value="DAHL"/>
</dbReference>
<dbReference type="InterPro" id="IPR000700">
    <property type="entry name" value="PAS-assoc_C"/>
</dbReference>
<comment type="catalytic activity">
    <reaction evidence="1">
        <text>3',3'-c-di-GMP + H2O = 5'-phosphoguanylyl(3'-&gt;5')guanosine + H(+)</text>
        <dbReference type="Rhea" id="RHEA:24902"/>
        <dbReference type="ChEBI" id="CHEBI:15377"/>
        <dbReference type="ChEBI" id="CHEBI:15378"/>
        <dbReference type="ChEBI" id="CHEBI:58754"/>
        <dbReference type="ChEBI" id="CHEBI:58805"/>
        <dbReference type="EC" id="3.1.4.52"/>
    </reaction>
    <physiologicalReaction direction="left-to-right" evidence="1">
        <dbReference type="Rhea" id="RHEA:24903"/>
    </physiologicalReaction>
</comment>
<dbReference type="InterPro" id="IPR013767">
    <property type="entry name" value="PAS_fold"/>
</dbReference>
<dbReference type="InterPro" id="IPR052155">
    <property type="entry name" value="Biofilm_reg_signaling"/>
</dbReference>
<reference evidence="8" key="1">
    <citation type="submission" date="2019-12" db="EMBL/GenBank/DDBJ databases">
        <title>Comparative genomics gives insights into the taxonomy of the Azoarcus-Aromatoleum group and reveals separate origins of nif in the plant-associated Azoarcus and non-plant-associated Aromatoleum sub-groups.</title>
        <authorList>
            <person name="Lafos M."/>
            <person name="Maluk M."/>
            <person name="Batista M."/>
            <person name="Junghare M."/>
            <person name="Carmona M."/>
            <person name="Faoro H."/>
            <person name="Cruz L.M."/>
            <person name="Battistoni F."/>
            <person name="De Souza E."/>
            <person name="Pedrosa F."/>
            <person name="Chen W.-M."/>
            <person name="Poole P.S."/>
            <person name="Dixon R.A."/>
            <person name="James E.K."/>
        </authorList>
    </citation>
    <scope>NUCLEOTIDE SEQUENCE</scope>
    <source>
        <strain evidence="8">NSC3</strain>
    </source>
</reference>
<dbReference type="GO" id="GO:0071732">
    <property type="term" value="P:cellular response to nitric oxide"/>
    <property type="evidence" value="ECO:0007669"/>
    <property type="project" value="UniProtKB-ARBA"/>
</dbReference>
<dbReference type="Pfam" id="PF19443">
    <property type="entry name" value="DAHL"/>
    <property type="match status" value="1"/>
</dbReference>
<feature type="domain" description="EAL" evidence="6">
    <location>
        <begin position="616"/>
        <end position="870"/>
    </location>
</feature>
<feature type="coiled-coil region" evidence="2">
    <location>
        <begin position="290"/>
        <end position="321"/>
    </location>
</feature>
<proteinExistence type="predicted"/>
<dbReference type="InterPro" id="IPR029787">
    <property type="entry name" value="Nucleotide_cyclase"/>
</dbReference>
<dbReference type="RefSeq" id="WP_168987317.1">
    <property type="nucleotide sequence ID" value="NZ_CAWPHM010000177.1"/>
</dbReference>
<dbReference type="GO" id="GO:0006355">
    <property type="term" value="P:regulation of DNA-templated transcription"/>
    <property type="evidence" value="ECO:0007669"/>
    <property type="project" value="InterPro"/>
</dbReference>
<dbReference type="InterPro" id="IPR035919">
    <property type="entry name" value="EAL_sf"/>
</dbReference>
<dbReference type="GO" id="GO:0071111">
    <property type="term" value="F:cyclic-guanylate-specific phosphodiesterase activity"/>
    <property type="evidence" value="ECO:0007669"/>
    <property type="project" value="UniProtKB-EC"/>
</dbReference>
<feature type="domain" description="GGDEF" evidence="7">
    <location>
        <begin position="474"/>
        <end position="607"/>
    </location>
</feature>
<dbReference type="NCBIfam" id="TIGR00254">
    <property type="entry name" value="GGDEF"/>
    <property type="match status" value="1"/>
</dbReference>
<dbReference type="FunFam" id="3.30.70.270:FF:000001">
    <property type="entry name" value="Diguanylate cyclase domain protein"/>
    <property type="match status" value="1"/>
</dbReference>
<dbReference type="Proteomes" id="UP000599523">
    <property type="component" value="Unassembled WGS sequence"/>
</dbReference>
<feature type="domain" description="PAS" evidence="4">
    <location>
        <begin position="317"/>
        <end position="375"/>
    </location>
</feature>
<dbReference type="CDD" id="cd00130">
    <property type="entry name" value="PAS"/>
    <property type="match status" value="1"/>
</dbReference>
<dbReference type="InterPro" id="IPR043128">
    <property type="entry name" value="Rev_trsase/Diguanyl_cyclase"/>
</dbReference>
<evidence type="ECO:0000313" key="9">
    <source>
        <dbReference type="Proteomes" id="UP000599523"/>
    </source>
</evidence>
<gene>
    <name evidence="8" type="ORF">GPA21_06075</name>
</gene>
<dbReference type="Pfam" id="PF00989">
    <property type="entry name" value="PAS"/>
    <property type="match status" value="1"/>
</dbReference>
<dbReference type="PROSITE" id="PS50112">
    <property type="entry name" value="PAS"/>
    <property type="match status" value="1"/>
</dbReference>
<evidence type="ECO:0000259" key="4">
    <source>
        <dbReference type="PROSITE" id="PS50112"/>
    </source>
</evidence>
<dbReference type="Pfam" id="PF00990">
    <property type="entry name" value="GGDEF"/>
    <property type="match status" value="1"/>
</dbReference>
<dbReference type="PROSITE" id="PS50887">
    <property type="entry name" value="GGDEF"/>
    <property type="match status" value="1"/>
</dbReference>
<evidence type="ECO:0000259" key="6">
    <source>
        <dbReference type="PROSITE" id="PS50883"/>
    </source>
</evidence>
<keyword evidence="3" id="KW-1133">Transmembrane helix</keyword>
<sequence>MSTPVSRATRRSAPGARGLALMVLVLALLATATLLTWLFVQADSVSKAEDQAYQRELRLLRQADAELDAAILAARFGLSLSYDGIMARVGALDAGIERLATVPTYVTDDYRDGLQASILAYRQLHERKSSLVEAFKRDNAVVRNSLAYFPALREQTQAQLAPGSSMAELVRQFTCSVMTHAMSDENLPSERVLAFSSDIESQLATLDAATAQLVISLLAHGRVILDNKPALDETISQILLLESGVQAERIHAEYARGHARAVQRADRHHMALYAVALLLAAYIALIVLRLARTSRALDDANQELEQRLDALLSTQSNLRLLSTVFTNASEGMLITDARARILAANPAFTQITGYPLDEVLGQTPALLRSGEHPEDFYRQMWAVLTRDGEWHGEIWNRRRDGSVYPEWLSISAVRDQGSGISHYIGVFSDMSERKAAEARIRFLAHHDTLTGLPNRVLMQDRLNQAVRNARRSKRHVAVLCLDLDRFKTINDSLGPEVGDQLIVKVAERCRATLRETDTLSRQGGDEFVIVLPELEHAEDAAVAARKLLVALDTPFNLGDHQLAVSASIGIALHPGDGSTAAALIKNADIAMYRAKERGRARYEFYAEDINVATVGKLLLENQLRRAVSAGELMLHYQPKFAIEGARLIGFEALLRWRHPEQGELSPAAFLQVAEEAGLITEIGTWVLGEACAQQARWREQGHLNVPVAVNVSAQQFERQDIVALIRQSLEEHELPAPMLELELTETTLMRDPAMAADTLQRLRAMGVTLAIDDFGTGYASLSYLHLLPVQTVKIDRSFVAPIGSTDVDGKIASAIIALAHSLGMIVVAEGVETETQRALLAARGCDQIQGYLLGKPMSAEAAASLLGAHEGTKPA</sequence>
<evidence type="ECO:0000313" key="8">
    <source>
        <dbReference type="EMBL" id="NMG02534.1"/>
    </source>
</evidence>
<dbReference type="CDD" id="cd01949">
    <property type="entry name" value="GGDEF"/>
    <property type="match status" value="1"/>
</dbReference>
<evidence type="ECO:0000256" key="1">
    <source>
        <dbReference type="ARBA" id="ARBA00051114"/>
    </source>
</evidence>
<feature type="domain" description="PAC" evidence="5">
    <location>
        <begin position="390"/>
        <end position="442"/>
    </location>
</feature>
<feature type="transmembrane region" description="Helical" evidence="3">
    <location>
        <begin position="270"/>
        <end position="288"/>
    </location>
</feature>
<keyword evidence="9" id="KW-1185">Reference proteome</keyword>
<dbReference type="PANTHER" id="PTHR44757:SF2">
    <property type="entry name" value="BIOFILM ARCHITECTURE MAINTENANCE PROTEIN MBAA"/>
    <property type="match status" value="1"/>
</dbReference>
<dbReference type="Pfam" id="PF00563">
    <property type="entry name" value="EAL"/>
    <property type="match status" value="1"/>
</dbReference>
<dbReference type="Gene3D" id="3.30.450.20">
    <property type="entry name" value="PAS domain"/>
    <property type="match status" value="1"/>
</dbReference>
<dbReference type="NCBIfam" id="TIGR00229">
    <property type="entry name" value="sensory_box"/>
    <property type="match status" value="1"/>
</dbReference>
<dbReference type="SMART" id="SM00086">
    <property type="entry name" value="PAC"/>
    <property type="match status" value="1"/>
</dbReference>
<dbReference type="PANTHER" id="PTHR44757">
    <property type="entry name" value="DIGUANYLATE CYCLASE DGCP"/>
    <property type="match status" value="1"/>
</dbReference>
<dbReference type="PROSITE" id="PS50883">
    <property type="entry name" value="EAL"/>
    <property type="match status" value="1"/>
</dbReference>
<evidence type="ECO:0000256" key="2">
    <source>
        <dbReference type="SAM" id="Coils"/>
    </source>
</evidence>
<keyword evidence="3" id="KW-0472">Membrane</keyword>
<dbReference type="CDD" id="cd01948">
    <property type="entry name" value="EAL"/>
    <property type="match status" value="1"/>
</dbReference>
<dbReference type="SMART" id="SM00052">
    <property type="entry name" value="EAL"/>
    <property type="match status" value="1"/>
</dbReference>
<keyword evidence="3" id="KW-0812">Transmembrane</keyword>
<dbReference type="SMART" id="SM00091">
    <property type="entry name" value="PAS"/>
    <property type="match status" value="1"/>
</dbReference>
<dbReference type="SUPFAM" id="SSF141868">
    <property type="entry name" value="EAL domain-like"/>
    <property type="match status" value="1"/>
</dbReference>
<dbReference type="Gene3D" id="3.30.70.270">
    <property type="match status" value="1"/>
</dbReference>
<dbReference type="InterPro" id="IPR001610">
    <property type="entry name" value="PAC"/>
</dbReference>
<keyword evidence="2" id="KW-0175">Coiled coil</keyword>
<dbReference type="SUPFAM" id="SSF55073">
    <property type="entry name" value="Nucleotide cyclase"/>
    <property type="match status" value="1"/>
</dbReference>